<dbReference type="OrthoDB" id="1377352at2"/>
<sequence length="300" mass="31611">MQFKNCLTLFIILFSASSVFAQVGIGTTNPSAVARMEVSSQTNGVGSYRGFTLPRVPNIAARDAIAATPTDNGLLVYVVDEGCLQMWNGIKWLNVACDSEITIGSATQNFEIIPASPNLPIYNDTGSGDYTTGLGDFPNTPLYVSGDRGFGVSNGAVELVLGPVDISGVTDLTFKLRLAGFANSQVTNGMDSTDTVVISISTTGPEGTFTQELLIKGGSALDSNNNWGFDATRSVTTSYDGDDLPTEFVSGGGNNFSTGGISYLEITGIPNSTNLAIKIEMLNNKANELWVIDDAQIIAN</sequence>
<feature type="chain" id="PRO_5009919688" evidence="1">
    <location>
        <begin position="22"/>
        <end position="300"/>
    </location>
</feature>
<keyword evidence="1" id="KW-0732">Signal</keyword>
<evidence type="ECO:0000256" key="1">
    <source>
        <dbReference type="SAM" id="SignalP"/>
    </source>
</evidence>
<gene>
    <name evidence="2" type="ORF">SAMN04487908_13220</name>
</gene>
<feature type="signal peptide" evidence="1">
    <location>
        <begin position="1"/>
        <end position="21"/>
    </location>
</feature>
<evidence type="ECO:0000313" key="3">
    <source>
        <dbReference type="Proteomes" id="UP000184172"/>
    </source>
</evidence>
<dbReference type="RefSeq" id="WP_073221535.1">
    <property type="nucleotide sequence ID" value="NZ_FNNS01000031.1"/>
</dbReference>
<keyword evidence="3" id="KW-1185">Reference proteome</keyword>
<protein>
    <submittedName>
        <fullName evidence="2">Uncharacterized protein</fullName>
    </submittedName>
</protein>
<dbReference type="STRING" id="797419.SAMN05216556_1314"/>
<dbReference type="Proteomes" id="UP000184172">
    <property type="component" value="Unassembled WGS sequence"/>
</dbReference>
<name>A0A1M6N925_9FLAO</name>
<evidence type="ECO:0000313" key="2">
    <source>
        <dbReference type="EMBL" id="SHJ92250.1"/>
    </source>
</evidence>
<proteinExistence type="predicted"/>
<reference evidence="3" key="1">
    <citation type="submission" date="2016-11" db="EMBL/GenBank/DDBJ databases">
        <authorList>
            <person name="Varghese N."/>
            <person name="Submissions S."/>
        </authorList>
    </citation>
    <scope>NUCLEOTIDE SEQUENCE [LARGE SCALE GENOMIC DNA]</scope>
    <source>
        <strain evidence="3">DSM 26349</strain>
    </source>
</reference>
<organism evidence="2 3">
    <name type="scientific">Aequorivita viscosa</name>
    <dbReference type="NCBI Taxonomy" id="797419"/>
    <lineage>
        <taxon>Bacteria</taxon>
        <taxon>Pseudomonadati</taxon>
        <taxon>Bacteroidota</taxon>
        <taxon>Flavobacteriia</taxon>
        <taxon>Flavobacteriales</taxon>
        <taxon>Flavobacteriaceae</taxon>
        <taxon>Aequorivita</taxon>
    </lineage>
</organism>
<dbReference type="AlphaFoldDB" id="A0A1M6N925"/>
<dbReference type="EMBL" id="FQYV01000032">
    <property type="protein sequence ID" value="SHJ92250.1"/>
    <property type="molecule type" value="Genomic_DNA"/>
</dbReference>
<accession>A0A1M6N925</accession>